<dbReference type="SUPFAM" id="SSF56024">
    <property type="entry name" value="Phospholipase D/nuclease"/>
    <property type="match status" value="2"/>
</dbReference>
<keyword evidence="10 16" id="KW-1133">Transmembrane helix</keyword>
<feature type="transmembrane region" description="Helical" evidence="16">
    <location>
        <begin position="6"/>
        <end position="27"/>
    </location>
</feature>
<accession>A0A1G7EZ19</accession>
<dbReference type="Proteomes" id="UP000198994">
    <property type="component" value="Unassembled WGS sequence"/>
</dbReference>
<evidence type="ECO:0000313" key="18">
    <source>
        <dbReference type="EMBL" id="SDE68908.1"/>
    </source>
</evidence>
<keyword evidence="12 16" id="KW-0472">Membrane</keyword>
<dbReference type="InterPro" id="IPR025202">
    <property type="entry name" value="PLD-like_dom"/>
</dbReference>
<dbReference type="Pfam" id="PF13396">
    <property type="entry name" value="PLDc_N"/>
    <property type="match status" value="1"/>
</dbReference>
<evidence type="ECO:0000256" key="16">
    <source>
        <dbReference type="SAM" id="Phobius"/>
    </source>
</evidence>
<evidence type="ECO:0000256" key="9">
    <source>
        <dbReference type="ARBA" id="ARBA00022737"/>
    </source>
</evidence>
<evidence type="ECO:0000256" key="6">
    <source>
        <dbReference type="ARBA" id="ARBA00022525"/>
    </source>
</evidence>
<evidence type="ECO:0000256" key="3">
    <source>
        <dbReference type="ARBA" id="ARBA00004651"/>
    </source>
</evidence>
<keyword evidence="6" id="KW-0964">Secreted</keyword>
<keyword evidence="13" id="KW-0594">Phospholipid biosynthesis</keyword>
<keyword evidence="14" id="KW-1208">Phospholipid metabolism</keyword>
<evidence type="ECO:0000256" key="11">
    <source>
        <dbReference type="ARBA" id="ARBA00023098"/>
    </source>
</evidence>
<keyword evidence="8 16" id="KW-0812">Transmembrane</keyword>
<name>A0A1G7EZ19_9RHOB</name>
<dbReference type="GO" id="GO:0032049">
    <property type="term" value="P:cardiolipin biosynthetic process"/>
    <property type="evidence" value="ECO:0007669"/>
    <property type="project" value="UniProtKB-UniRule"/>
</dbReference>
<keyword evidence="5" id="KW-0444">Lipid biosynthesis</keyword>
<keyword evidence="9" id="KW-0677">Repeat</keyword>
<dbReference type="Gene3D" id="3.30.870.10">
    <property type="entry name" value="Endonuclease Chain A"/>
    <property type="match status" value="2"/>
</dbReference>
<evidence type="ECO:0000259" key="17">
    <source>
        <dbReference type="PROSITE" id="PS50035"/>
    </source>
</evidence>
<dbReference type="PANTHER" id="PTHR21248">
    <property type="entry name" value="CARDIOLIPIN SYNTHASE"/>
    <property type="match status" value="1"/>
</dbReference>
<evidence type="ECO:0000256" key="13">
    <source>
        <dbReference type="ARBA" id="ARBA00023209"/>
    </source>
</evidence>
<dbReference type="NCBIfam" id="TIGR04265">
    <property type="entry name" value="bac_cardiolipin"/>
    <property type="match status" value="1"/>
</dbReference>
<dbReference type="OrthoDB" id="9762009at2"/>
<comment type="subcellular location">
    <subcellularLocation>
        <location evidence="3">Cell membrane</location>
        <topology evidence="3">Multi-pass membrane protein</topology>
    </subcellularLocation>
    <subcellularLocation>
        <location evidence="2">Secreted</location>
    </subcellularLocation>
</comment>
<evidence type="ECO:0000313" key="19">
    <source>
        <dbReference type="Proteomes" id="UP000198994"/>
    </source>
</evidence>
<dbReference type="PROSITE" id="PS50035">
    <property type="entry name" value="PLD"/>
    <property type="match status" value="2"/>
</dbReference>
<dbReference type="RefSeq" id="WP_089958776.1">
    <property type="nucleotide sequence ID" value="NZ_FNAV01000006.1"/>
</dbReference>
<dbReference type="EC" id="2.7.8.-" evidence="15"/>
<evidence type="ECO:0000256" key="1">
    <source>
        <dbReference type="ARBA" id="ARBA00003145"/>
    </source>
</evidence>
<dbReference type="AlphaFoldDB" id="A0A1G7EZ19"/>
<dbReference type="PANTHER" id="PTHR21248:SF22">
    <property type="entry name" value="PHOSPHOLIPASE D"/>
    <property type="match status" value="1"/>
</dbReference>
<evidence type="ECO:0000256" key="10">
    <source>
        <dbReference type="ARBA" id="ARBA00022989"/>
    </source>
</evidence>
<dbReference type="STRING" id="282683.SAMN04488105_106162"/>
<sequence length="473" mass="52617">MIVSDLRILISVIFAVLLPLAVGLAIWRVLSHARTPQGTVAWVVFLLAAPWFALPSYLIFGHHKLHGYTRHRKVSHALIRKLGAYARSVAPRQRKPAFRAFETLAEMPVAGGNALNLLVDGDDTFAAIFAEIDKAQRYVLVQYYIIDDDGTGRTFADHLIAAAARGVEVRMIFDGVGCYGLPASYRERLVAAGVKVLNPRDVRGPTSRLQINFRNHRKTVIVDGETAFMGGLNMSDTYRGLNPAFGQWRDTHLKLAGPAVAQLQLTYVEDWHWATDEALGTELFWTPEPDPDGADALVVPCGPVDTLDTGALFFFNAITEARERVWIATPYFVPDGDILTALKMAALRGCDVRVLLPEGRDHWTTWLAAFSYFDEVREAGVQIWRYKPGFLHQKVILTDGDFVGIGTANLDNRSFRLNFETMAAVFDEPFAARVEAMLQTDFANAEPLGQSLDQQPLWLRIGARVTRLIAPVL</sequence>
<feature type="domain" description="PLD phosphodiesterase" evidence="17">
    <location>
        <begin position="211"/>
        <end position="238"/>
    </location>
</feature>
<protein>
    <recommendedName>
        <fullName evidence="15">Cardiolipin synthase</fullName>
        <ecNumber evidence="15">2.7.8.-</ecNumber>
    </recommendedName>
</protein>
<evidence type="ECO:0000256" key="2">
    <source>
        <dbReference type="ARBA" id="ARBA00004613"/>
    </source>
</evidence>
<dbReference type="GO" id="GO:0008808">
    <property type="term" value="F:cardiolipin synthase activity"/>
    <property type="evidence" value="ECO:0007669"/>
    <property type="project" value="UniProtKB-UniRule"/>
</dbReference>
<dbReference type="InterPro" id="IPR022924">
    <property type="entry name" value="Cardiolipin_synthase"/>
</dbReference>
<keyword evidence="11" id="KW-0443">Lipid metabolism</keyword>
<feature type="domain" description="PLD phosphodiesterase" evidence="17">
    <location>
        <begin position="387"/>
        <end position="414"/>
    </location>
</feature>
<evidence type="ECO:0000256" key="7">
    <source>
        <dbReference type="ARBA" id="ARBA00022679"/>
    </source>
</evidence>
<dbReference type="GO" id="GO:0005576">
    <property type="term" value="C:extracellular region"/>
    <property type="evidence" value="ECO:0007669"/>
    <property type="project" value="UniProtKB-SubCell"/>
</dbReference>
<keyword evidence="4" id="KW-1003">Cell membrane</keyword>
<dbReference type="EMBL" id="FNAV01000006">
    <property type="protein sequence ID" value="SDE68908.1"/>
    <property type="molecule type" value="Genomic_DNA"/>
</dbReference>
<keyword evidence="7" id="KW-0808">Transferase</keyword>
<gene>
    <name evidence="18" type="ORF">SAMN04488105_106162</name>
</gene>
<evidence type="ECO:0000256" key="12">
    <source>
        <dbReference type="ARBA" id="ARBA00023136"/>
    </source>
</evidence>
<organism evidence="18 19">
    <name type="scientific">Salipiger thiooxidans</name>
    <dbReference type="NCBI Taxonomy" id="282683"/>
    <lineage>
        <taxon>Bacteria</taxon>
        <taxon>Pseudomonadati</taxon>
        <taxon>Pseudomonadota</taxon>
        <taxon>Alphaproteobacteria</taxon>
        <taxon>Rhodobacterales</taxon>
        <taxon>Roseobacteraceae</taxon>
        <taxon>Salipiger</taxon>
    </lineage>
</organism>
<keyword evidence="19" id="KW-1185">Reference proteome</keyword>
<dbReference type="InterPro" id="IPR027379">
    <property type="entry name" value="CLS_N"/>
</dbReference>
<evidence type="ECO:0000256" key="4">
    <source>
        <dbReference type="ARBA" id="ARBA00022475"/>
    </source>
</evidence>
<dbReference type="GO" id="GO:0005886">
    <property type="term" value="C:plasma membrane"/>
    <property type="evidence" value="ECO:0007669"/>
    <property type="project" value="UniProtKB-SubCell"/>
</dbReference>
<evidence type="ECO:0000256" key="8">
    <source>
        <dbReference type="ARBA" id="ARBA00022692"/>
    </source>
</evidence>
<evidence type="ECO:0000256" key="15">
    <source>
        <dbReference type="NCBIfam" id="TIGR04265"/>
    </source>
</evidence>
<evidence type="ECO:0000256" key="14">
    <source>
        <dbReference type="ARBA" id="ARBA00023264"/>
    </source>
</evidence>
<feature type="transmembrane region" description="Helical" evidence="16">
    <location>
        <begin position="39"/>
        <end position="60"/>
    </location>
</feature>
<comment type="function">
    <text evidence="1">Could be a virulence factor.</text>
</comment>
<proteinExistence type="predicted"/>
<dbReference type="SMART" id="SM00155">
    <property type="entry name" value="PLDc"/>
    <property type="match status" value="2"/>
</dbReference>
<reference evidence="19" key="1">
    <citation type="submission" date="2016-10" db="EMBL/GenBank/DDBJ databases">
        <authorList>
            <person name="Varghese N."/>
            <person name="Submissions S."/>
        </authorList>
    </citation>
    <scope>NUCLEOTIDE SEQUENCE [LARGE SCALE GENOMIC DNA]</scope>
    <source>
        <strain evidence="19">DSM 10146</strain>
    </source>
</reference>
<dbReference type="InterPro" id="IPR001736">
    <property type="entry name" value="PLipase_D/transphosphatidylase"/>
</dbReference>
<evidence type="ECO:0000256" key="5">
    <source>
        <dbReference type="ARBA" id="ARBA00022516"/>
    </source>
</evidence>
<dbReference type="Pfam" id="PF13091">
    <property type="entry name" value="PLDc_2"/>
    <property type="match status" value="2"/>
</dbReference>
<dbReference type="CDD" id="cd09155">
    <property type="entry name" value="PLDc_PaCLS_like_1"/>
    <property type="match status" value="1"/>
</dbReference>